<dbReference type="PROSITE" id="PS50053">
    <property type="entry name" value="UBIQUITIN_2"/>
    <property type="match status" value="1"/>
</dbReference>
<protein>
    <submittedName>
        <fullName evidence="4">Transmembrane and ubiquitin domain-containing protein 2</fullName>
    </submittedName>
</protein>
<evidence type="ECO:0000256" key="2">
    <source>
        <dbReference type="SAM" id="Phobius"/>
    </source>
</evidence>
<keyword evidence="2 4" id="KW-0812">Transmembrane</keyword>
<feature type="transmembrane region" description="Helical" evidence="2">
    <location>
        <begin position="325"/>
        <end position="347"/>
    </location>
</feature>
<feature type="compositionally biased region" description="Acidic residues" evidence="1">
    <location>
        <begin position="47"/>
        <end position="70"/>
    </location>
</feature>
<dbReference type="Gene3D" id="3.10.20.90">
    <property type="entry name" value="Phosphatidylinositol 3-kinase Catalytic Subunit, Chain A, domain 1"/>
    <property type="match status" value="1"/>
</dbReference>
<dbReference type="PANTHER" id="PTHR14557">
    <property type="entry name" value="PROTEIN C7ORF21"/>
    <property type="match status" value="1"/>
</dbReference>
<dbReference type="InterPro" id="IPR040352">
    <property type="entry name" value="TMUB1/2"/>
</dbReference>
<dbReference type="GO" id="GO:0036503">
    <property type="term" value="P:ERAD pathway"/>
    <property type="evidence" value="ECO:0007669"/>
    <property type="project" value="InterPro"/>
</dbReference>
<feature type="region of interest" description="Disordered" evidence="1">
    <location>
        <begin position="377"/>
        <end position="417"/>
    </location>
</feature>
<gene>
    <name evidence="4" type="ORF">FBUS_10886</name>
</gene>
<evidence type="ECO:0000313" key="4">
    <source>
        <dbReference type="EMBL" id="KAA0184902.1"/>
    </source>
</evidence>
<keyword evidence="2" id="KW-0472">Membrane</keyword>
<organism evidence="4 5">
    <name type="scientific">Fasciolopsis buskii</name>
    <dbReference type="NCBI Taxonomy" id="27845"/>
    <lineage>
        <taxon>Eukaryota</taxon>
        <taxon>Metazoa</taxon>
        <taxon>Spiralia</taxon>
        <taxon>Lophotrochozoa</taxon>
        <taxon>Platyhelminthes</taxon>
        <taxon>Trematoda</taxon>
        <taxon>Digenea</taxon>
        <taxon>Plagiorchiida</taxon>
        <taxon>Echinostomata</taxon>
        <taxon>Echinostomatoidea</taxon>
        <taxon>Fasciolidae</taxon>
        <taxon>Fasciolopsis</taxon>
    </lineage>
</organism>
<evidence type="ECO:0000259" key="3">
    <source>
        <dbReference type="PROSITE" id="PS50053"/>
    </source>
</evidence>
<feature type="compositionally biased region" description="Polar residues" evidence="1">
    <location>
        <begin position="404"/>
        <end position="417"/>
    </location>
</feature>
<dbReference type="EMBL" id="LUCM01010828">
    <property type="protein sequence ID" value="KAA0184902.1"/>
    <property type="molecule type" value="Genomic_DNA"/>
</dbReference>
<feature type="region of interest" description="Disordered" evidence="1">
    <location>
        <begin position="43"/>
        <end position="71"/>
    </location>
</feature>
<dbReference type="InterPro" id="IPR029071">
    <property type="entry name" value="Ubiquitin-like_domsf"/>
</dbReference>
<feature type="compositionally biased region" description="Low complexity" evidence="1">
    <location>
        <begin position="384"/>
        <end position="396"/>
    </location>
</feature>
<dbReference type="CDD" id="cd17057">
    <property type="entry name" value="Ubl_TMUB1_like"/>
    <property type="match status" value="1"/>
</dbReference>
<keyword evidence="5" id="KW-1185">Reference proteome</keyword>
<proteinExistence type="predicted"/>
<dbReference type="AlphaFoldDB" id="A0A8E0VFF3"/>
<dbReference type="InterPro" id="IPR000626">
    <property type="entry name" value="Ubiquitin-like_dom"/>
</dbReference>
<dbReference type="Proteomes" id="UP000728185">
    <property type="component" value="Unassembled WGS sequence"/>
</dbReference>
<dbReference type="SUPFAM" id="SSF54236">
    <property type="entry name" value="Ubiquitin-like"/>
    <property type="match status" value="1"/>
</dbReference>
<keyword evidence="2" id="KW-1133">Transmembrane helix</keyword>
<feature type="domain" description="Ubiquitin-like" evidence="3">
    <location>
        <begin position="162"/>
        <end position="257"/>
    </location>
</feature>
<feature type="region of interest" description="Disordered" evidence="1">
    <location>
        <begin position="255"/>
        <end position="284"/>
    </location>
</feature>
<evidence type="ECO:0000256" key="1">
    <source>
        <dbReference type="SAM" id="MobiDB-lite"/>
    </source>
</evidence>
<accession>A0A8E0VFF3</accession>
<dbReference type="PANTHER" id="PTHR14557:SF5">
    <property type="entry name" value="UBIQUITIN-LIKE DOMAIN-CONTAINING PROTEIN"/>
    <property type="match status" value="1"/>
</dbReference>
<feature type="region of interest" description="Disordered" evidence="1">
    <location>
        <begin position="18"/>
        <end position="37"/>
    </location>
</feature>
<comment type="caution">
    <text evidence="4">The sequence shown here is derived from an EMBL/GenBank/DDBJ whole genome shotgun (WGS) entry which is preliminary data.</text>
</comment>
<feature type="transmembrane region" description="Helical" evidence="2">
    <location>
        <begin position="300"/>
        <end position="319"/>
    </location>
</feature>
<dbReference type="OrthoDB" id="161999at2759"/>
<evidence type="ECO:0000313" key="5">
    <source>
        <dbReference type="Proteomes" id="UP000728185"/>
    </source>
</evidence>
<sequence length="417" mass="46338">MSTSVGWEFLPVRITVVRDSNGETNQTTPQGDVEVEREEILCSDEPAAIDEQDSESASDSDLEQLEEDTQDYGTTQVAVSVKVRLNIAPGKLCKYLSGLSEKRVYVLDMSAFYCSRALSVPDREVTQEGEEIPVRVTSKNVHLMPLEKQEEYAARFRPKGHLVLRLQYLNERTRFVHASPNTSIARFKRKYFAEELNVQKKNVRLIFQGRELTESEVDIHSHGPVSGRVSKPNAKRLSDYNVTDGSTVHCLVTTQTAPPPMANTTNTHPSSQTTSRRNRTGPGDSILTDFDMGTRLMEPLFAFLLAFTWFFRIAYRQYFNSVSTFALVALSVFFVGSVFAVNFVNAFTALGRFTSWSLGGRRQRVVTVTMIARRVGLNSSTDQEGTSPESSSTGGTADAEVNPNDDSQAPATSPESD</sequence>
<dbReference type="Pfam" id="PF00240">
    <property type="entry name" value="ubiquitin"/>
    <property type="match status" value="1"/>
</dbReference>
<name>A0A8E0VFF3_9TREM</name>
<reference evidence="4" key="1">
    <citation type="submission" date="2019-05" db="EMBL/GenBank/DDBJ databases">
        <title>Annotation for the trematode Fasciolopsis buski.</title>
        <authorList>
            <person name="Choi Y.-J."/>
        </authorList>
    </citation>
    <scope>NUCLEOTIDE SEQUENCE</scope>
    <source>
        <strain evidence="4">HT</strain>
        <tissue evidence="4">Whole worm</tissue>
    </source>
</reference>